<gene>
    <name evidence="2" type="ORF">WOA13_01100</name>
</gene>
<protein>
    <submittedName>
        <fullName evidence="2">Uncharacterized protein</fullName>
    </submittedName>
</protein>
<dbReference type="RefSeq" id="WP_342126159.1">
    <property type="nucleotide sequence ID" value="NZ_JBCAUS010000002.1"/>
</dbReference>
<reference evidence="2 3" key="1">
    <citation type="submission" date="2024-04" db="EMBL/GenBank/DDBJ databases">
        <title>Methanococcoides sp. LMO-2.</title>
        <authorList>
            <person name="Liang L."/>
        </authorList>
    </citation>
    <scope>NUCLEOTIDE SEQUENCE [LARGE SCALE GENOMIC DNA]</scope>
    <source>
        <strain evidence="2 3">LMO-2</strain>
    </source>
</reference>
<evidence type="ECO:0000313" key="3">
    <source>
        <dbReference type="Proteomes" id="UP001396646"/>
    </source>
</evidence>
<keyword evidence="3" id="KW-1185">Reference proteome</keyword>
<organism evidence="2 3">
    <name type="scientific">Methanococcoides cohabitans</name>
    <dbReference type="NCBI Taxonomy" id="3136559"/>
    <lineage>
        <taxon>Archaea</taxon>
        <taxon>Methanobacteriati</taxon>
        <taxon>Methanobacteriota</taxon>
        <taxon>Stenosarchaea group</taxon>
        <taxon>Methanomicrobia</taxon>
        <taxon>Methanosarcinales</taxon>
        <taxon>Methanosarcinaceae</taxon>
        <taxon>Methanococcoides</taxon>
    </lineage>
</organism>
<evidence type="ECO:0000256" key="1">
    <source>
        <dbReference type="SAM" id="MobiDB-lite"/>
    </source>
</evidence>
<evidence type="ECO:0000313" key="2">
    <source>
        <dbReference type="EMBL" id="MEL4304435.1"/>
    </source>
</evidence>
<dbReference type="EMBL" id="JBCAUS010000002">
    <property type="protein sequence ID" value="MEL4304435.1"/>
    <property type="molecule type" value="Genomic_DNA"/>
</dbReference>
<sequence length="45" mass="5058">MKIFPPTEQQRPDFGPKKLISATDVTPTNTRMPVKDSGLISNIRM</sequence>
<feature type="region of interest" description="Disordered" evidence="1">
    <location>
        <begin position="1"/>
        <end position="21"/>
    </location>
</feature>
<accession>A0ABU9KS96</accession>
<dbReference type="Proteomes" id="UP001396646">
    <property type="component" value="Unassembled WGS sequence"/>
</dbReference>
<name>A0ABU9KS96_9EURY</name>
<comment type="caution">
    <text evidence="2">The sequence shown here is derived from an EMBL/GenBank/DDBJ whole genome shotgun (WGS) entry which is preliminary data.</text>
</comment>
<proteinExistence type="predicted"/>